<dbReference type="AlphaFoldDB" id="D1PTS3"/>
<gene>
    <name evidence="1" type="ORF">HMPREF0645_0358</name>
</gene>
<keyword evidence="2" id="KW-1185">Reference proteome</keyword>
<dbReference type="HOGENOM" id="CLU_2808809_0_0_10"/>
<organism evidence="1 2">
    <name type="scientific">Hallella bergensis DSM 17361</name>
    <dbReference type="NCBI Taxonomy" id="585502"/>
    <lineage>
        <taxon>Bacteria</taxon>
        <taxon>Pseudomonadati</taxon>
        <taxon>Bacteroidota</taxon>
        <taxon>Bacteroidia</taxon>
        <taxon>Bacteroidales</taxon>
        <taxon>Prevotellaceae</taxon>
        <taxon>Hallella</taxon>
    </lineage>
</organism>
<sequence length="67" mass="7686">MLGIKGCGPSQQTEKKQEVFHFVSVERRLNSSNQEILIPKVIKSQDAANALEDYFTKNPLDDRLFYV</sequence>
<proteinExistence type="predicted"/>
<protein>
    <submittedName>
        <fullName evidence="1">Uncharacterized protein</fullName>
    </submittedName>
</protein>
<dbReference type="EMBL" id="ACKS01000019">
    <property type="protein sequence ID" value="EFA45203.1"/>
    <property type="molecule type" value="Genomic_DNA"/>
</dbReference>
<accession>D1PTS3</accession>
<comment type="caution">
    <text evidence="1">The sequence shown here is derived from an EMBL/GenBank/DDBJ whole genome shotgun (WGS) entry which is preliminary data.</text>
</comment>
<evidence type="ECO:0000313" key="2">
    <source>
        <dbReference type="Proteomes" id="UP000003160"/>
    </source>
</evidence>
<dbReference type="Proteomes" id="UP000003160">
    <property type="component" value="Unassembled WGS sequence"/>
</dbReference>
<name>D1PTS3_9BACT</name>
<evidence type="ECO:0000313" key="1">
    <source>
        <dbReference type="EMBL" id="EFA45203.1"/>
    </source>
</evidence>
<reference evidence="1 2" key="1">
    <citation type="submission" date="2009-10" db="EMBL/GenBank/DDBJ databases">
        <authorList>
            <person name="Qin X."/>
            <person name="Bachman B."/>
            <person name="Battles P."/>
            <person name="Bell A."/>
            <person name="Bess C."/>
            <person name="Bickham C."/>
            <person name="Chaboub L."/>
            <person name="Chen D."/>
            <person name="Coyle M."/>
            <person name="Deiros D.R."/>
            <person name="Dinh H."/>
            <person name="Forbes L."/>
            <person name="Fowler G."/>
            <person name="Francisco L."/>
            <person name="Fu Q."/>
            <person name="Gubbala S."/>
            <person name="Hale W."/>
            <person name="Han Y."/>
            <person name="Hemphill L."/>
            <person name="Highlander S.K."/>
            <person name="Hirani K."/>
            <person name="Hogues M."/>
            <person name="Jackson L."/>
            <person name="Jakkamsetti A."/>
            <person name="Javaid M."/>
            <person name="Jiang H."/>
            <person name="Korchina V."/>
            <person name="Kovar C."/>
            <person name="Lara F."/>
            <person name="Lee S."/>
            <person name="Mata R."/>
            <person name="Mathew T."/>
            <person name="Moen C."/>
            <person name="Morales K."/>
            <person name="Munidasa M."/>
            <person name="Nazareth L."/>
            <person name="Ngo R."/>
            <person name="Nguyen L."/>
            <person name="Okwuonu G."/>
            <person name="Ongeri F."/>
            <person name="Patil S."/>
            <person name="Petrosino J."/>
            <person name="Pham C."/>
            <person name="Pham P."/>
            <person name="Pu L.-L."/>
            <person name="Puazo M."/>
            <person name="Raj R."/>
            <person name="Reid J."/>
            <person name="Rouhana J."/>
            <person name="Saada N."/>
            <person name="Shang Y."/>
            <person name="Simmons D."/>
            <person name="Thornton R."/>
            <person name="Warren J."/>
            <person name="Weissenberger G."/>
            <person name="Zhang J."/>
            <person name="Zhang L."/>
            <person name="Zhou C."/>
            <person name="Zhu D."/>
            <person name="Muzny D."/>
            <person name="Worley K."/>
            <person name="Gibbs R."/>
        </authorList>
    </citation>
    <scope>NUCLEOTIDE SEQUENCE [LARGE SCALE GENOMIC DNA]</scope>
    <source>
        <strain evidence="1 2">DSM 17361</strain>
    </source>
</reference>